<dbReference type="InterPro" id="IPR036390">
    <property type="entry name" value="WH_DNA-bd_sf"/>
</dbReference>
<keyword evidence="6" id="KW-1185">Reference proteome</keyword>
<evidence type="ECO:0000313" key="5">
    <source>
        <dbReference type="EMBL" id="TCT06378.1"/>
    </source>
</evidence>
<dbReference type="EMBL" id="SMAJ01000008">
    <property type="protein sequence ID" value="TCT06378.1"/>
    <property type="molecule type" value="Genomic_DNA"/>
</dbReference>
<dbReference type="InterPro" id="IPR011711">
    <property type="entry name" value="GntR_C"/>
</dbReference>
<dbReference type="Proteomes" id="UP000295525">
    <property type="component" value="Unassembled WGS sequence"/>
</dbReference>
<dbReference type="Gene3D" id="1.10.10.10">
    <property type="entry name" value="Winged helix-like DNA-binding domain superfamily/Winged helix DNA-binding domain"/>
    <property type="match status" value="1"/>
</dbReference>
<keyword evidence="2" id="KW-0238">DNA-binding</keyword>
<sequence length="232" mass="26044">MAETFERENRIRLVHEVAEVLRNRIYSRRYLPGDPLRQEQIAADLKISRTPLREALRLLEREGLVSTKKGNGATVVDIDFQQLMDAYTMREFIDGMAASEASQRADPAAGARLLEIIERQKRSLDPWMPDDYTRTNVEFHAAIIAVANNAFLSRQLPIVHMTSQVFTPRMLMDRSRAVSAIAEHIEIAKVIARGDRAGAETIARQHIRNTIQRLQTGAPAADKTTGISPDGS</sequence>
<dbReference type="PANTHER" id="PTHR43537">
    <property type="entry name" value="TRANSCRIPTIONAL REGULATOR, GNTR FAMILY"/>
    <property type="match status" value="1"/>
</dbReference>
<evidence type="ECO:0000256" key="3">
    <source>
        <dbReference type="ARBA" id="ARBA00023163"/>
    </source>
</evidence>
<comment type="caution">
    <text evidence="5">The sequence shown here is derived from an EMBL/GenBank/DDBJ whole genome shotgun (WGS) entry which is preliminary data.</text>
</comment>
<reference evidence="5 6" key="1">
    <citation type="submission" date="2019-03" db="EMBL/GenBank/DDBJ databases">
        <title>Genomic Encyclopedia of Type Strains, Phase IV (KMG-IV): sequencing the most valuable type-strain genomes for metagenomic binning, comparative biology and taxonomic classification.</title>
        <authorList>
            <person name="Goeker M."/>
        </authorList>
    </citation>
    <scope>NUCLEOTIDE SEQUENCE [LARGE SCALE GENOMIC DNA]</scope>
    <source>
        <strain evidence="5 6">DSM 24591</strain>
    </source>
</reference>
<accession>A0A4V6NZK7</accession>
<dbReference type="Pfam" id="PF07729">
    <property type="entry name" value="FCD"/>
    <property type="match status" value="1"/>
</dbReference>
<dbReference type="RefSeq" id="WP_132582942.1">
    <property type="nucleotide sequence ID" value="NZ_SMAJ01000008.1"/>
</dbReference>
<dbReference type="CDD" id="cd07377">
    <property type="entry name" value="WHTH_GntR"/>
    <property type="match status" value="1"/>
</dbReference>
<dbReference type="PANTHER" id="PTHR43537:SF24">
    <property type="entry name" value="GLUCONATE OPERON TRANSCRIPTIONAL REPRESSOR"/>
    <property type="match status" value="1"/>
</dbReference>
<dbReference type="InterPro" id="IPR000524">
    <property type="entry name" value="Tscrpt_reg_HTH_GntR"/>
</dbReference>
<dbReference type="SMART" id="SM00345">
    <property type="entry name" value="HTH_GNTR"/>
    <property type="match status" value="1"/>
</dbReference>
<evidence type="ECO:0000256" key="1">
    <source>
        <dbReference type="ARBA" id="ARBA00023015"/>
    </source>
</evidence>
<proteinExistence type="predicted"/>
<dbReference type="GO" id="GO:0003700">
    <property type="term" value="F:DNA-binding transcription factor activity"/>
    <property type="evidence" value="ECO:0007669"/>
    <property type="project" value="InterPro"/>
</dbReference>
<protein>
    <submittedName>
        <fullName evidence="5">GntR family transcriptional regulator</fullName>
    </submittedName>
</protein>
<dbReference type="Gene3D" id="1.20.120.530">
    <property type="entry name" value="GntR ligand-binding domain-like"/>
    <property type="match status" value="1"/>
</dbReference>
<dbReference type="SUPFAM" id="SSF46785">
    <property type="entry name" value="Winged helix' DNA-binding domain"/>
    <property type="match status" value="1"/>
</dbReference>
<dbReference type="InterPro" id="IPR036388">
    <property type="entry name" value="WH-like_DNA-bd_sf"/>
</dbReference>
<keyword evidence="3" id="KW-0804">Transcription</keyword>
<dbReference type="GO" id="GO:0003677">
    <property type="term" value="F:DNA binding"/>
    <property type="evidence" value="ECO:0007669"/>
    <property type="project" value="UniProtKB-KW"/>
</dbReference>
<keyword evidence="1" id="KW-0805">Transcription regulation</keyword>
<name>A0A4V6NZK7_9BURK</name>
<dbReference type="PROSITE" id="PS50949">
    <property type="entry name" value="HTH_GNTR"/>
    <property type="match status" value="1"/>
</dbReference>
<organism evidence="5 6">
    <name type="scientific">Paralcaligenes ureilyticus</name>
    <dbReference type="NCBI Taxonomy" id="627131"/>
    <lineage>
        <taxon>Bacteria</taxon>
        <taxon>Pseudomonadati</taxon>
        <taxon>Pseudomonadota</taxon>
        <taxon>Betaproteobacteria</taxon>
        <taxon>Burkholderiales</taxon>
        <taxon>Alcaligenaceae</taxon>
        <taxon>Paralcaligenes</taxon>
    </lineage>
</organism>
<feature type="domain" description="HTH gntR-type" evidence="4">
    <location>
        <begin position="11"/>
        <end position="78"/>
    </location>
</feature>
<dbReference type="Pfam" id="PF00392">
    <property type="entry name" value="GntR"/>
    <property type="match status" value="1"/>
</dbReference>
<evidence type="ECO:0000313" key="6">
    <source>
        <dbReference type="Proteomes" id="UP000295525"/>
    </source>
</evidence>
<gene>
    <name evidence="5" type="ORF">EDC26_108114</name>
</gene>
<dbReference type="SMART" id="SM00895">
    <property type="entry name" value="FCD"/>
    <property type="match status" value="1"/>
</dbReference>
<evidence type="ECO:0000256" key="2">
    <source>
        <dbReference type="ARBA" id="ARBA00023125"/>
    </source>
</evidence>
<dbReference type="AlphaFoldDB" id="A0A4V6NZK7"/>
<evidence type="ECO:0000259" key="4">
    <source>
        <dbReference type="PROSITE" id="PS50949"/>
    </source>
</evidence>
<dbReference type="SUPFAM" id="SSF48008">
    <property type="entry name" value="GntR ligand-binding domain-like"/>
    <property type="match status" value="1"/>
</dbReference>
<dbReference type="OrthoDB" id="9799812at2"/>
<dbReference type="InterPro" id="IPR008920">
    <property type="entry name" value="TF_FadR/GntR_C"/>
</dbReference>